<evidence type="ECO:0000313" key="2">
    <source>
        <dbReference type="Proteomes" id="UP001501433"/>
    </source>
</evidence>
<proteinExistence type="predicted"/>
<name>A0ABP9BRK4_9FLAO</name>
<gene>
    <name evidence="1" type="ORF">GCM10023330_00420</name>
</gene>
<protein>
    <submittedName>
        <fullName evidence="1">Uncharacterized protein</fullName>
    </submittedName>
</protein>
<keyword evidence="2" id="KW-1185">Reference proteome</keyword>
<dbReference type="EMBL" id="BAABJW010000001">
    <property type="protein sequence ID" value="GAA4799089.1"/>
    <property type="molecule type" value="Genomic_DNA"/>
</dbReference>
<accession>A0ABP9BRK4</accession>
<sequence>MFTSCQDEVLDITPIDETQTLVAESQLTSLISATSKNDGSKDNIIDGTTCISVKLPVIVKVRGIEIRIDSEADYIKIKRLYDEFEDDIDRLDIIFPITIITGNHEEITIENAEQLSEIIAACNDDDDEDEEEREIRCIDFQFPIAFSVYNRDFSVIDVVNIENRRQLYLFMKRVKNSEVIASLNFPVTMVLKNGTTLTAENNEQLRRIIEAAKDNCEVEDFSKERLENYLKKCPWVVYEFKRDNQDNTSEFEQYAINFKEDGVVIMRSRNGDMLTGTWGLRPTRRGVLLKMEFDNLADFTLEWLLYDYEDGKIKVYEEGGNKIVLKRNCEVVVNITKERVENFLKECLWRVVELDIEGVDDVEDNYIGTPLKFFENNVVKIRVNGELIEGTYQVLVRNAGIGLEITLDGRPELKLQWVINFLGENKIELKNENNEMVLRRHCPDNDGDLNYILDVLVSSSWEVSLYKDDGIDETQDYFMYTLDFIETGRVKVTDPNNGIFGGSWLAFRNDGYLKLALNFGTQIPFDEFNDRWKIVSITPNRIELLDISGSDGTEDILVLEKKS</sequence>
<reference evidence="2" key="1">
    <citation type="journal article" date="2019" name="Int. J. Syst. Evol. Microbiol.">
        <title>The Global Catalogue of Microorganisms (GCM) 10K type strain sequencing project: providing services to taxonomists for standard genome sequencing and annotation.</title>
        <authorList>
            <consortium name="The Broad Institute Genomics Platform"/>
            <consortium name="The Broad Institute Genome Sequencing Center for Infectious Disease"/>
            <person name="Wu L."/>
            <person name="Ma J."/>
        </authorList>
    </citation>
    <scope>NUCLEOTIDE SEQUENCE [LARGE SCALE GENOMIC DNA]</scope>
    <source>
        <strain evidence="2">JCM 18325</strain>
    </source>
</reference>
<organism evidence="1 2">
    <name type="scientific">Litoribaculum gwangyangense</name>
    <dbReference type="NCBI Taxonomy" id="1130722"/>
    <lineage>
        <taxon>Bacteria</taxon>
        <taxon>Pseudomonadati</taxon>
        <taxon>Bacteroidota</taxon>
        <taxon>Flavobacteriia</taxon>
        <taxon>Flavobacteriales</taxon>
        <taxon>Flavobacteriaceae</taxon>
        <taxon>Litoribaculum</taxon>
    </lineage>
</organism>
<dbReference type="Proteomes" id="UP001501433">
    <property type="component" value="Unassembled WGS sequence"/>
</dbReference>
<evidence type="ECO:0000313" key="1">
    <source>
        <dbReference type="EMBL" id="GAA4799089.1"/>
    </source>
</evidence>
<comment type="caution">
    <text evidence="1">The sequence shown here is derived from an EMBL/GenBank/DDBJ whole genome shotgun (WGS) entry which is preliminary data.</text>
</comment>